<organism evidence="1 2">
    <name type="scientific">Ambrosiozyma monospora</name>
    <name type="common">Yeast</name>
    <name type="synonym">Endomycopsis monosporus</name>
    <dbReference type="NCBI Taxonomy" id="43982"/>
    <lineage>
        <taxon>Eukaryota</taxon>
        <taxon>Fungi</taxon>
        <taxon>Dikarya</taxon>
        <taxon>Ascomycota</taxon>
        <taxon>Saccharomycotina</taxon>
        <taxon>Pichiomycetes</taxon>
        <taxon>Pichiales</taxon>
        <taxon>Pichiaceae</taxon>
        <taxon>Ambrosiozyma</taxon>
    </lineage>
</organism>
<accession>A0ACB5U5R9</accession>
<keyword evidence="2" id="KW-1185">Reference proteome</keyword>
<name>A0ACB5U5R9_AMBMO</name>
<reference evidence="1" key="1">
    <citation type="submission" date="2023-04" db="EMBL/GenBank/DDBJ databases">
        <title>Ambrosiozyma monospora NBRC 10751.</title>
        <authorList>
            <person name="Ichikawa N."/>
            <person name="Sato H."/>
            <person name="Tonouchi N."/>
        </authorList>
    </citation>
    <scope>NUCLEOTIDE SEQUENCE</scope>
    <source>
        <strain evidence="1">NBRC 10751</strain>
    </source>
</reference>
<comment type="caution">
    <text evidence="1">The sequence shown here is derived from an EMBL/GenBank/DDBJ whole genome shotgun (WGS) entry which is preliminary data.</text>
</comment>
<sequence length="411" mass="44248">MLMASVGKIVGRSNEIFCQGSHFRFVDVSGYLAVLARDVNNGCELYASQDVVPRQPNDDGLKSNRASIVSNGNNRVLSMIASSSTTTPSFSSEYTNRNSMTTAATTTTMGTTTTTTTTTNDPFADQPTSSIAEIANTQLLFALAPSFPISIDSSTPTTTGTTFTTTTTSTTISSSGGKSTTDSLLKLYPSKNQSLEPQPCSHILIDFKSIQGSVNLIPRGFTNMSAIFYLRDAKRQLSECYCVDFGSAVSGDGIDFDALSAALFTNVPLANGGGTNAYGLVQGPEKGKKGKVFLVCVVCETIELRDDNDKDTSDEESGDEDEKIGEEEKFDDDDDDDDDESDFDFGFEKLKTDSAYNSPIEGSFGYVSTTSPNSPSKKEIDEYNNNLDNQQRDVGNSNNPTISPPMLHHQC</sequence>
<evidence type="ECO:0000313" key="1">
    <source>
        <dbReference type="EMBL" id="GMF02138.1"/>
    </source>
</evidence>
<dbReference type="Proteomes" id="UP001165064">
    <property type="component" value="Unassembled WGS sequence"/>
</dbReference>
<evidence type="ECO:0000313" key="2">
    <source>
        <dbReference type="Proteomes" id="UP001165064"/>
    </source>
</evidence>
<proteinExistence type="predicted"/>
<gene>
    <name evidence="1" type="ORF">Amon02_001136800</name>
</gene>
<protein>
    <submittedName>
        <fullName evidence="1">Unnamed protein product</fullName>
    </submittedName>
</protein>
<dbReference type="EMBL" id="BSXS01012329">
    <property type="protein sequence ID" value="GMF02138.1"/>
    <property type="molecule type" value="Genomic_DNA"/>
</dbReference>